<dbReference type="Gene3D" id="3.20.20.80">
    <property type="entry name" value="Glycosidases"/>
    <property type="match status" value="1"/>
</dbReference>
<dbReference type="SUPFAM" id="SSF88713">
    <property type="entry name" value="Glycoside hydrolase/deacetylase"/>
    <property type="match status" value="1"/>
</dbReference>
<feature type="chain" id="PRO_5023833914" evidence="2">
    <location>
        <begin position="22"/>
        <end position="640"/>
    </location>
</feature>
<accession>A0A5J6PTZ2</accession>
<dbReference type="PANTHER" id="PTHR34216">
    <property type="match status" value="1"/>
</dbReference>
<reference evidence="4 5" key="1">
    <citation type="submission" date="2018-08" db="EMBL/GenBank/DDBJ databases">
        <title>Neisseria zalophi ATCC BAA-2455 complete genome.</title>
        <authorList>
            <person name="Veseli I.A."/>
            <person name="Buttler R."/>
            <person name="Mascarenhas dos Santos A.C."/>
            <person name="Pombert J.-F."/>
        </authorList>
    </citation>
    <scope>NUCLEOTIDE SEQUENCE [LARGE SCALE GENOMIC DNA]</scope>
    <source>
        <strain evidence="4 5">ATCC BAA-2455</strain>
    </source>
</reference>
<dbReference type="InterPro" id="IPR051398">
    <property type="entry name" value="Polysacch_Deacetylase"/>
</dbReference>
<dbReference type="NCBIfam" id="TIGR03938">
    <property type="entry name" value="deacetyl_PgaB"/>
    <property type="match status" value="1"/>
</dbReference>
<keyword evidence="5" id="KW-1185">Reference proteome</keyword>
<proteinExistence type="predicted"/>
<dbReference type="Pfam" id="PF01522">
    <property type="entry name" value="Polysacc_deac_1"/>
    <property type="match status" value="1"/>
</dbReference>
<dbReference type="Pfam" id="PF14883">
    <property type="entry name" value="GHL13"/>
    <property type="match status" value="1"/>
</dbReference>
<evidence type="ECO:0000313" key="4">
    <source>
        <dbReference type="EMBL" id="QEY25836.1"/>
    </source>
</evidence>
<dbReference type="InterPro" id="IPR032772">
    <property type="entry name" value="PGA_deacetylase_PgaB_C"/>
</dbReference>
<dbReference type="OrthoDB" id="9816280at2"/>
<dbReference type="EMBL" id="CP031700">
    <property type="protein sequence ID" value="QEY25836.1"/>
    <property type="molecule type" value="Genomic_DNA"/>
</dbReference>
<dbReference type="InterPro" id="IPR023854">
    <property type="entry name" value="PGA_deacetylase_PgaB"/>
</dbReference>
<dbReference type="Proteomes" id="UP000325713">
    <property type="component" value="Chromosome"/>
</dbReference>
<organism evidence="4 5">
    <name type="scientific">Neisseria zalophi</name>
    <dbReference type="NCBI Taxonomy" id="640030"/>
    <lineage>
        <taxon>Bacteria</taxon>
        <taxon>Pseudomonadati</taxon>
        <taxon>Pseudomonadota</taxon>
        <taxon>Betaproteobacteria</taxon>
        <taxon>Neisseriales</taxon>
        <taxon>Neisseriaceae</taxon>
        <taxon>Neisseria</taxon>
    </lineage>
</organism>
<protein>
    <submittedName>
        <fullName evidence="4">Poly-beta-1,6-N-acetyl-D-glucosamine N-deacetylase PgaB</fullName>
    </submittedName>
</protein>
<keyword evidence="1 2" id="KW-0732">Signal</keyword>
<evidence type="ECO:0000313" key="5">
    <source>
        <dbReference type="Proteomes" id="UP000325713"/>
    </source>
</evidence>
<dbReference type="InterPro" id="IPR011330">
    <property type="entry name" value="Glyco_hydro/deAcase_b/a-brl"/>
</dbReference>
<dbReference type="KEGG" id="nzl:D0T92_04315"/>
<dbReference type="GO" id="GO:0043708">
    <property type="term" value="P:cell adhesion involved in biofilm formation"/>
    <property type="evidence" value="ECO:0007669"/>
    <property type="project" value="InterPro"/>
</dbReference>
<feature type="domain" description="NodB homology" evidence="3">
    <location>
        <begin position="104"/>
        <end position="346"/>
    </location>
</feature>
<dbReference type="GO" id="GO:0016810">
    <property type="term" value="F:hydrolase activity, acting on carbon-nitrogen (but not peptide) bonds"/>
    <property type="evidence" value="ECO:0007669"/>
    <property type="project" value="InterPro"/>
</dbReference>
<dbReference type="AlphaFoldDB" id="A0A5J6PTZ2"/>
<evidence type="ECO:0000256" key="1">
    <source>
        <dbReference type="ARBA" id="ARBA00022729"/>
    </source>
</evidence>
<dbReference type="PROSITE" id="PS51677">
    <property type="entry name" value="NODB"/>
    <property type="match status" value="1"/>
</dbReference>
<dbReference type="InterPro" id="IPR002509">
    <property type="entry name" value="NODB_dom"/>
</dbReference>
<feature type="signal peptide" evidence="2">
    <location>
        <begin position="1"/>
        <end position="21"/>
    </location>
</feature>
<dbReference type="PANTHER" id="PTHR34216:SF7">
    <property type="entry name" value="POLY-BETA-1,6-N-ACETYL-D-GLUCOSAMINE N-DEACETYLASE"/>
    <property type="match status" value="1"/>
</dbReference>
<name>A0A5J6PTZ2_9NEIS</name>
<gene>
    <name evidence="4" type="primary">pgaB</name>
    <name evidence="4" type="ORF">D0T92_04315</name>
</gene>
<dbReference type="Gene3D" id="3.20.20.370">
    <property type="entry name" value="Glycoside hydrolase/deacetylase"/>
    <property type="match status" value="1"/>
</dbReference>
<dbReference type="RefSeq" id="WP_151050543.1">
    <property type="nucleotide sequence ID" value="NZ_CP031700.1"/>
</dbReference>
<sequence length="640" mass="72718">MKYTNLLVGILFACGLQTVYAADVRYGVMCYHDVIDGESAAKDVNLSSNVADMRGELKRQYFPQTITVERLVAHFNWLRDNGYTPVSFKQIEDARAGKAELPPKPVLLTFDDGYISFYTKIYPLLKAYNYPAVFALVTSWLEQPEGSMIVYGKKKLPRSAFITWAQMREMMQSGLIEVASHTHDLHHSVIGNPYGSQFAAMFPAYENGRYETKAEYEKRIRDDLQKSVDIIAKRTGVRPNVLVWPYGQFSQEAQAIARSVGLTNDFTLFDNKLNTVEQQSIGRALIDNETGYALMRDYLDQAIYMPPHQRAISIDLDSLYDTDPKKLESKFDKLIEHVYKMGVTTVYLQAFSDENGDGLVDSAYFPNRHLKMKADLFSRVAWQMMTRSNVKVYAQMPMAAFDLGDGYEYVTNNGQTTAQKKLYLSPFGTKNRQAVIDIYEDLAFSSRFNGLVFNEDGLMAADERNIAAISSMPDSASEAQPDNNLIGYSNLLKDAALKYSYNGVEELKTVRNLYAGETNTFLKQRFAKYLPLFTKNYNYTAIMAMPYTANGPTLSRQAAADWLKGLVTDVKNSGVPLDKTVFELQSIDWHTKRPIDTKEMVTWVELLKKEGVRNLAYYPDDYLNDKPLMENIRPVISVKQ</sequence>
<evidence type="ECO:0000259" key="3">
    <source>
        <dbReference type="PROSITE" id="PS51677"/>
    </source>
</evidence>
<evidence type="ECO:0000256" key="2">
    <source>
        <dbReference type="SAM" id="SignalP"/>
    </source>
</evidence>
<dbReference type="GO" id="GO:0005975">
    <property type="term" value="P:carbohydrate metabolic process"/>
    <property type="evidence" value="ECO:0007669"/>
    <property type="project" value="InterPro"/>
</dbReference>